<dbReference type="InterPro" id="IPR057475">
    <property type="entry name" value="CUT_C"/>
</dbReference>
<evidence type="ECO:0000259" key="3">
    <source>
        <dbReference type="PROSITE" id="PS51034"/>
    </source>
</evidence>
<dbReference type="OMA" id="RPESAYC"/>
<gene>
    <name evidence="4" type="primary">cut-1</name>
    <name evidence="4" type="ORF">Tcan_10665</name>
</gene>
<evidence type="ECO:0000256" key="1">
    <source>
        <dbReference type="ARBA" id="ARBA00022729"/>
    </source>
</evidence>
<dbReference type="Pfam" id="PF25301">
    <property type="entry name" value="CUT_C"/>
    <property type="match status" value="2"/>
</dbReference>
<sequence>MSIFVFHDKKHIAWDMLRGDIKLQNRPIVPQGTNVYCATVHSCTVKEASGKEVQLLDENGCAVDKYLLNNLVYTSDLTGGQISQFRFVKMRYGCVTGTNVYCATVHSCTVKEASGKEVQLLDENGCAVDKYLLNNLVYTSDLTGGQISQVFKFADQPSVFFHCQIKLSYKEGTCKRTSDLCPNTARGKREVPSAQDDDGPDVDVFSQSMTVFEIDDPISSRSARELDERLLQLSRRSVCISSITFGILTMLLAALILMSTIVVAVLCLRSRSVKAQSPD</sequence>
<dbReference type="InterPro" id="IPR042235">
    <property type="entry name" value="ZP-C_dom"/>
</dbReference>
<organism evidence="4 5">
    <name type="scientific">Toxocara canis</name>
    <name type="common">Canine roundworm</name>
    <dbReference type="NCBI Taxonomy" id="6265"/>
    <lineage>
        <taxon>Eukaryota</taxon>
        <taxon>Metazoa</taxon>
        <taxon>Ecdysozoa</taxon>
        <taxon>Nematoda</taxon>
        <taxon>Chromadorea</taxon>
        <taxon>Rhabditida</taxon>
        <taxon>Spirurina</taxon>
        <taxon>Ascaridomorpha</taxon>
        <taxon>Ascaridoidea</taxon>
        <taxon>Toxocaridae</taxon>
        <taxon>Toxocara</taxon>
    </lineage>
</organism>
<dbReference type="OrthoDB" id="6139674at2759"/>
<protein>
    <submittedName>
        <fullName evidence="4">Cuticlin-1</fullName>
    </submittedName>
</protein>
<dbReference type="Proteomes" id="UP000031036">
    <property type="component" value="Unassembled WGS sequence"/>
</dbReference>
<dbReference type="PANTHER" id="PTHR22907">
    <property type="entry name" value="GH04558P"/>
    <property type="match status" value="1"/>
</dbReference>
<dbReference type="PROSITE" id="PS51034">
    <property type="entry name" value="ZP_2"/>
    <property type="match status" value="1"/>
</dbReference>
<dbReference type="InterPro" id="IPR001507">
    <property type="entry name" value="ZP_dom"/>
</dbReference>
<dbReference type="AlphaFoldDB" id="A0A0B2VQA3"/>
<dbReference type="EMBL" id="JPKZ01001180">
    <property type="protein sequence ID" value="KHN83549.1"/>
    <property type="molecule type" value="Genomic_DNA"/>
</dbReference>
<feature type="domain" description="ZP" evidence="3">
    <location>
        <begin position="1"/>
        <end position="188"/>
    </location>
</feature>
<dbReference type="InterPro" id="IPR051962">
    <property type="entry name" value="Cuticlin"/>
</dbReference>
<dbReference type="SMART" id="SM00241">
    <property type="entry name" value="ZP"/>
    <property type="match status" value="1"/>
</dbReference>
<dbReference type="STRING" id="6265.A0A0B2VQA3"/>
<keyword evidence="5" id="KW-1185">Reference proteome</keyword>
<name>A0A0B2VQA3_TOXCA</name>
<dbReference type="Gene3D" id="2.60.40.4100">
    <property type="entry name" value="Zona pellucida, ZP-C domain"/>
    <property type="match status" value="1"/>
</dbReference>
<evidence type="ECO:0000313" key="4">
    <source>
        <dbReference type="EMBL" id="KHN83549.1"/>
    </source>
</evidence>
<evidence type="ECO:0000313" key="5">
    <source>
        <dbReference type="Proteomes" id="UP000031036"/>
    </source>
</evidence>
<reference evidence="4 5" key="1">
    <citation type="submission" date="2014-11" db="EMBL/GenBank/DDBJ databases">
        <title>Genetic blueprint of the zoonotic pathogen Toxocara canis.</title>
        <authorList>
            <person name="Zhu X.-Q."/>
            <person name="Korhonen P.K."/>
            <person name="Cai H."/>
            <person name="Young N.D."/>
            <person name="Nejsum P."/>
            <person name="von Samson-Himmelstjerna G."/>
            <person name="Boag P.R."/>
            <person name="Tan P."/>
            <person name="Li Q."/>
            <person name="Min J."/>
            <person name="Yang Y."/>
            <person name="Wang X."/>
            <person name="Fang X."/>
            <person name="Hall R.S."/>
            <person name="Hofmann A."/>
            <person name="Sternberg P.W."/>
            <person name="Jex A.R."/>
            <person name="Gasser R.B."/>
        </authorList>
    </citation>
    <scope>NUCLEOTIDE SEQUENCE [LARGE SCALE GENOMIC DNA]</scope>
    <source>
        <strain evidence="4">PN_DK_2014</strain>
    </source>
</reference>
<comment type="caution">
    <text evidence="4">The sequence shown here is derived from an EMBL/GenBank/DDBJ whole genome shotgun (WGS) entry which is preliminary data.</text>
</comment>
<feature type="transmembrane region" description="Helical" evidence="2">
    <location>
        <begin position="243"/>
        <end position="268"/>
    </location>
</feature>
<proteinExistence type="predicted"/>
<keyword evidence="2" id="KW-1133">Transmembrane helix</keyword>
<keyword evidence="2" id="KW-0812">Transmembrane</keyword>
<evidence type="ECO:0000256" key="2">
    <source>
        <dbReference type="SAM" id="Phobius"/>
    </source>
</evidence>
<accession>A0A0B2VQA3</accession>
<dbReference type="PANTHER" id="PTHR22907:SF34">
    <property type="entry name" value="ZP DOMAIN-CONTAINING PROTEIN"/>
    <property type="match status" value="1"/>
</dbReference>
<keyword evidence="2" id="KW-0472">Membrane</keyword>
<keyword evidence="1" id="KW-0732">Signal</keyword>